<keyword evidence="3" id="KW-1185">Reference proteome</keyword>
<evidence type="ECO:0000256" key="1">
    <source>
        <dbReference type="SAM" id="MobiDB-lite"/>
    </source>
</evidence>
<dbReference type="EMBL" id="SMJZ01000007">
    <property type="protein sequence ID" value="TDC10621.1"/>
    <property type="molecule type" value="Genomic_DNA"/>
</dbReference>
<dbReference type="AlphaFoldDB" id="A0A4R4NMD9"/>
<dbReference type="Proteomes" id="UP000295157">
    <property type="component" value="Unassembled WGS sequence"/>
</dbReference>
<evidence type="ECO:0000313" key="3">
    <source>
        <dbReference type="Proteomes" id="UP000295157"/>
    </source>
</evidence>
<gene>
    <name evidence="2" type="ORF">E1267_03445</name>
</gene>
<organism evidence="2 3">
    <name type="scientific">Nonomuraea longispora</name>
    <dbReference type="NCBI Taxonomy" id="1848320"/>
    <lineage>
        <taxon>Bacteria</taxon>
        <taxon>Bacillati</taxon>
        <taxon>Actinomycetota</taxon>
        <taxon>Actinomycetes</taxon>
        <taxon>Streptosporangiales</taxon>
        <taxon>Streptosporangiaceae</taxon>
        <taxon>Nonomuraea</taxon>
    </lineage>
</organism>
<comment type="caution">
    <text evidence="2">The sequence shown here is derived from an EMBL/GenBank/DDBJ whole genome shotgun (WGS) entry which is preliminary data.</text>
</comment>
<sequence length="109" mass="11876">MAGDEVPRIHHSTSIRGLGDALTDERDGTSPVSHLDAAGRLPEGMRIGMFAMGVLGAPFAFQHDNIVGYAEQMVRSTVSGLYEHREGLHLVTRNNEIAEAGNEEHVQRI</sequence>
<protein>
    <submittedName>
        <fullName evidence="2">Uncharacterized protein</fullName>
    </submittedName>
</protein>
<feature type="region of interest" description="Disordered" evidence="1">
    <location>
        <begin position="1"/>
        <end position="36"/>
    </location>
</feature>
<evidence type="ECO:0000313" key="2">
    <source>
        <dbReference type="EMBL" id="TDC10621.1"/>
    </source>
</evidence>
<accession>A0A4R4NMD9</accession>
<proteinExistence type="predicted"/>
<dbReference type="RefSeq" id="WP_132329677.1">
    <property type="nucleotide sequence ID" value="NZ_SMJZ01000007.1"/>
</dbReference>
<name>A0A4R4NMD9_9ACTN</name>
<dbReference type="OrthoDB" id="9933448at2"/>
<reference evidence="2 3" key="1">
    <citation type="submission" date="2019-02" db="EMBL/GenBank/DDBJ databases">
        <title>Draft genome sequences of novel Actinobacteria.</title>
        <authorList>
            <person name="Sahin N."/>
            <person name="Ay H."/>
            <person name="Saygin H."/>
        </authorList>
    </citation>
    <scope>NUCLEOTIDE SEQUENCE [LARGE SCALE GENOMIC DNA]</scope>
    <source>
        <strain evidence="2 3">KC201</strain>
    </source>
</reference>